<organism evidence="2">
    <name type="scientific">Rhizophora mucronata</name>
    <name type="common">Asiatic mangrove</name>
    <dbReference type="NCBI Taxonomy" id="61149"/>
    <lineage>
        <taxon>Eukaryota</taxon>
        <taxon>Viridiplantae</taxon>
        <taxon>Streptophyta</taxon>
        <taxon>Embryophyta</taxon>
        <taxon>Tracheophyta</taxon>
        <taxon>Spermatophyta</taxon>
        <taxon>Magnoliopsida</taxon>
        <taxon>eudicotyledons</taxon>
        <taxon>Gunneridae</taxon>
        <taxon>Pentapetalae</taxon>
        <taxon>rosids</taxon>
        <taxon>fabids</taxon>
        <taxon>Malpighiales</taxon>
        <taxon>Rhizophoraceae</taxon>
        <taxon>Rhizophora</taxon>
    </lineage>
</organism>
<protein>
    <submittedName>
        <fullName evidence="2">Uncharacterized protein</fullName>
    </submittedName>
</protein>
<dbReference type="AlphaFoldDB" id="A0A2P2QIY5"/>
<evidence type="ECO:0000313" key="2">
    <source>
        <dbReference type="EMBL" id="MBX66875.1"/>
    </source>
</evidence>
<proteinExistence type="predicted"/>
<dbReference type="EMBL" id="GGEC01086391">
    <property type="protein sequence ID" value="MBX66875.1"/>
    <property type="molecule type" value="Transcribed_RNA"/>
</dbReference>
<sequence length="28" mass="3153">MTTNINPIRPTSISMKQSNGHRKIDKSP</sequence>
<accession>A0A2P2QIY5</accession>
<reference evidence="2" key="1">
    <citation type="submission" date="2018-02" db="EMBL/GenBank/DDBJ databases">
        <title>Rhizophora mucronata_Transcriptome.</title>
        <authorList>
            <person name="Meera S.P."/>
            <person name="Sreeshan A."/>
            <person name="Augustine A."/>
        </authorList>
    </citation>
    <scope>NUCLEOTIDE SEQUENCE</scope>
    <source>
        <tissue evidence="2">Leaf</tissue>
    </source>
</reference>
<name>A0A2P2QIY5_RHIMU</name>
<feature type="compositionally biased region" description="Polar residues" evidence="1">
    <location>
        <begin position="1"/>
        <end position="18"/>
    </location>
</feature>
<feature type="compositionally biased region" description="Basic residues" evidence="1">
    <location>
        <begin position="19"/>
        <end position="28"/>
    </location>
</feature>
<feature type="region of interest" description="Disordered" evidence="1">
    <location>
        <begin position="1"/>
        <end position="28"/>
    </location>
</feature>
<evidence type="ECO:0000256" key="1">
    <source>
        <dbReference type="SAM" id="MobiDB-lite"/>
    </source>
</evidence>